<evidence type="ECO:0000313" key="1">
    <source>
        <dbReference type="EMBL" id="GFX99730.1"/>
    </source>
</evidence>
<sequence>MQYEDTPKLTMKRLERRYVPLKRYRLQNFAVPTIFTDFPTYLCNSGNPTRECPEQRLQRLENEHLQRSIQASIISKEEFEKKKSFTSLPELVECLNAEELQDIWTVICKKDLVIIMMLDTIISPVIKASVIINKDLHLTIHTCQTKIDHLGSCDEVLRKDLNMRRVSAKFVLRLLAEDQQFQRLATSYDLFQSASDDPELMKLITGEESWVYGYDPETKQESSQWKTPVLLGQRKHGREAVRRKRPVLWASSLWMLHHDGAPEHTANLVQQFLAKHGTIQAAHPPYSPDMSPPDFFLFPKIKNTHKDTGFRTLKP</sequence>
<protein>
    <submittedName>
        <fullName evidence="1">Mariner Mos1 transposase</fullName>
    </submittedName>
</protein>
<name>A0A8X6RT03_TRICX</name>
<dbReference type="InterPro" id="IPR052709">
    <property type="entry name" value="Transposase-MT_Hybrid"/>
</dbReference>
<organism evidence="1 2">
    <name type="scientific">Trichonephila clavipes</name>
    <name type="common">Golden silk orbweaver</name>
    <name type="synonym">Nephila clavipes</name>
    <dbReference type="NCBI Taxonomy" id="2585209"/>
    <lineage>
        <taxon>Eukaryota</taxon>
        <taxon>Metazoa</taxon>
        <taxon>Ecdysozoa</taxon>
        <taxon>Arthropoda</taxon>
        <taxon>Chelicerata</taxon>
        <taxon>Arachnida</taxon>
        <taxon>Araneae</taxon>
        <taxon>Araneomorphae</taxon>
        <taxon>Entelegynae</taxon>
        <taxon>Araneoidea</taxon>
        <taxon>Nephilidae</taxon>
        <taxon>Trichonephila</taxon>
    </lineage>
</organism>
<dbReference type="InterPro" id="IPR036397">
    <property type="entry name" value="RNaseH_sf"/>
</dbReference>
<dbReference type="EMBL" id="BMAU01021215">
    <property type="protein sequence ID" value="GFX99730.1"/>
    <property type="molecule type" value="Genomic_DNA"/>
</dbReference>
<accession>A0A8X6RT03</accession>
<dbReference type="Proteomes" id="UP000887159">
    <property type="component" value="Unassembled WGS sequence"/>
</dbReference>
<gene>
    <name evidence="1" type="primary">Zmiz1</name>
    <name evidence="1" type="ORF">TNCV_257691</name>
</gene>
<dbReference type="GO" id="GO:0003676">
    <property type="term" value="F:nucleic acid binding"/>
    <property type="evidence" value="ECO:0007669"/>
    <property type="project" value="InterPro"/>
</dbReference>
<dbReference type="Gene3D" id="3.30.420.10">
    <property type="entry name" value="Ribonuclease H-like superfamily/Ribonuclease H"/>
    <property type="match status" value="1"/>
</dbReference>
<comment type="caution">
    <text evidence="1">The sequence shown here is derived from an EMBL/GenBank/DDBJ whole genome shotgun (WGS) entry which is preliminary data.</text>
</comment>
<dbReference type="PANTHER" id="PTHR46060:SF1">
    <property type="entry name" value="MARINER MOS1 TRANSPOSASE-LIKE PROTEIN"/>
    <property type="match status" value="1"/>
</dbReference>
<keyword evidence="2" id="KW-1185">Reference proteome</keyword>
<reference evidence="1" key="1">
    <citation type="submission" date="2020-08" db="EMBL/GenBank/DDBJ databases">
        <title>Multicomponent nature underlies the extraordinary mechanical properties of spider dragline silk.</title>
        <authorList>
            <person name="Kono N."/>
            <person name="Nakamura H."/>
            <person name="Mori M."/>
            <person name="Yoshida Y."/>
            <person name="Ohtoshi R."/>
            <person name="Malay A.D."/>
            <person name="Moran D.A.P."/>
            <person name="Tomita M."/>
            <person name="Numata K."/>
            <person name="Arakawa K."/>
        </authorList>
    </citation>
    <scope>NUCLEOTIDE SEQUENCE</scope>
</reference>
<dbReference type="AlphaFoldDB" id="A0A8X6RT03"/>
<proteinExistence type="predicted"/>
<dbReference type="PANTHER" id="PTHR46060">
    <property type="entry name" value="MARINER MOS1 TRANSPOSASE-LIKE PROTEIN"/>
    <property type="match status" value="1"/>
</dbReference>
<evidence type="ECO:0000313" key="2">
    <source>
        <dbReference type="Proteomes" id="UP000887159"/>
    </source>
</evidence>